<dbReference type="InterPro" id="IPR014395">
    <property type="entry name" value="Pen/GL7ACA/AHL_acylase"/>
</dbReference>
<dbReference type="GO" id="GO:0017000">
    <property type="term" value="P:antibiotic biosynthetic process"/>
    <property type="evidence" value="ECO:0007669"/>
    <property type="project" value="InterPro"/>
</dbReference>
<feature type="chain" id="PRO_5036720095" description="Penicillin amidase" evidence="5">
    <location>
        <begin position="23"/>
        <end position="959"/>
    </location>
</feature>
<comment type="caution">
    <text evidence="6">The sequence shown here is derived from an EMBL/GenBank/DDBJ whole genome shotgun (WGS) entry which is preliminary data.</text>
</comment>
<dbReference type="PANTHER" id="PTHR34218">
    <property type="entry name" value="PEPTIDASE S45 PENICILLIN AMIDASE"/>
    <property type="match status" value="1"/>
</dbReference>
<dbReference type="GO" id="GO:0016811">
    <property type="term" value="F:hydrolase activity, acting on carbon-nitrogen (but not peptide) bonds, in linear amides"/>
    <property type="evidence" value="ECO:0007669"/>
    <property type="project" value="InterPro"/>
</dbReference>
<keyword evidence="4" id="KW-0106">Calcium</keyword>
<evidence type="ECO:0000256" key="5">
    <source>
        <dbReference type="SAM" id="SignalP"/>
    </source>
</evidence>
<dbReference type="InterPro" id="IPR023343">
    <property type="entry name" value="Penicillin_amidase_dom1"/>
</dbReference>
<accession>A0A917CU71</accession>
<reference evidence="6" key="1">
    <citation type="journal article" date="2014" name="Int. J. Syst. Evol. Microbiol.">
        <title>Complete genome sequence of Corynebacterium casei LMG S-19264T (=DSM 44701T), isolated from a smear-ripened cheese.</title>
        <authorList>
            <consortium name="US DOE Joint Genome Institute (JGI-PGF)"/>
            <person name="Walter F."/>
            <person name="Albersmeier A."/>
            <person name="Kalinowski J."/>
            <person name="Ruckert C."/>
        </authorList>
    </citation>
    <scope>NUCLEOTIDE SEQUENCE</scope>
    <source>
        <strain evidence="6">CGMCC 1.12181</strain>
    </source>
</reference>
<protein>
    <recommendedName>
        <fullName evidence="8">Penicillin amidase</fullName>
    </recommendedName>
</protein>
<evidence type="ECO:0000256" key="3">
    <source>
        <dbReference type="PIRSR" id="PIRSR001227-1"/>
    </source>
</evidence>
<feature type="signal peptide" evidence="5">
    <location>
        <begin position="1"/>
        <end position="22"/>
    </location>
</feature>
<evidence type="ECO:0000313" key="6">
    <source>
        <dbReference type="EMBL" id="GGF97774.1"/>
    </source>
</evidence>
<dbReference type="SUPFAM" id="SSF56235">
    <property type="entry name" value="N-terminal nucleophile aminohydrolases (Ntn hydrolases)"/>
    <property type="match status" value="1"/>
</dbReference>
<feature type="binding site" evidence="4">
    <location>
        <position position="358"/>
    </location>
    <ligand>
        <name>Ca(2+)</name>
        <dbReference type="ChEBI" id="CHEBI:29108"/>
    </ligand>
</feature>
<dbReference type="Gene3D" id="3.60.20.10">
    <property type="entry name" value="Glutamine Phosphoribosylpyrophosphate, subunit 1, domain 1"/>
    <property type="match status" value="3"/>
</dbReference>
<dbReference type="RefSeq" id="WP_188365501.1">
    <property type="nucleotide sequence ID" value="NZ_BAABJF010000022.1"/>
</dbReference>
<dbReference type="Proteomes" id="UP000605253">
    <property type="component" value="Unassembled WGS sequence"/>
</dbReference>
<evidence type="ECO:0008006" key="8">
    <source>
        <dbReference type="Google" id="ProtNLM"/>
    </source>
</evidence>
<reference evidence="6" key="2">
    <citation type="submission" date="2020-09" db="EMBL/GenBank/DDBJ databases">
        <authorList>
            <person name="Sun Q."/>
            <person name="Zhou Y."/>
        </authorList>
    </citation>
    <scope>NUCLEOTIDE SEQUENCE</scope>
    <source>
        <strain evidence="6">CGMCC 1.12181</strain>
    </source>
</reference>
<dbReference type="InterPro" id="IPR002692">
    <property type="entry name" value="S45"/>
</dbReference>
<organism evidence="6 7">
    <name type="scientific">Marinicella pacifica</name>
    <dbReference type="NCBI Taxonomy" id="1171543"/>
    <lineage>
        <taxon>Bacteria</taxon>
        <taxon>Pseudomonadati</taxon>
        <taxon>Pseudomonadota</taxon>
        <taxon>Gammaproteobacteria</taxon>
        <taxon>Lysobacterales</taxon>
        <taxon>Marinicellaceae</taxon>
        <taxon>Marinicella</taxon>
    </lineage>
</organism>
<evidence type="ECO:0000313" key="7">
    <source>
        <dbReference type="Proteomes" id="UP000605253"/>
    </source>
</evidence>
<name>A0A917CU71_9GAMM</name>
<proteinExistence type="inferred from homology"/>
<keyword evidence="5" id="KW-0732">Signal</keyword>
<dbReference type="GO" id="GO:0046872">
    <property type="term" value="F:metal ion binding"/>
    <property type="evidence" value="ECO:0007669"/>
    <property type="project" value="UniProtKB-KW"/>
</dbReference>
<evidence type="ECO:0000256" key="1">
    <source>
        <dbReference type="ARBA" id="ARBA00006586"/>
    </source>
</evidence>
<comment type="subunit">
    <text evidence="2">Heterodimer of an alpha subunit and a beta subunit processed from the same precursor.</text>
</comment>
<comment type="cofactor">
    <cofactor evidence="4">
        <name>Ca(2+)</name>
        <dbReference type="ChEBI" id="CHEBI:29108"/>
    </cofactor>
    <text evidence="4">Binds 1 Ca(2+) ion per dimer.</text>
</comment>
<dbReference type="PIRSF" id="PIRSF001227">
    <property type="entry name" value="Pen_acylase"/>
    <property type="match status" value="1"/>
</dbReference>
<feature type="binding site" evidence="4">
    <location>
        <position position="361"/>
    </location>
    <ligand>
        <name>Ca(2+)</name>
        <dbReference type="ChEBI" id="CHEBI:29108"/>
    </ligand>
</feature>
<dbReference type="Gene3D" id="1.10.439.10">
    <property type="entry name" value="Penicillin Amidohydrolase, domain 1"/>
    <property type="match status" value="1"/>
</dbReference>
<keyword evidence="7" id="KW-1185">Reference proteome</keyword>
<evidence type="ECO:0000256" key="2">
    <source>
        <dbReference type="ARBA" id="ARBA00038735"/>
    </source>
</evidence>
<gene>
    <name evidence="6" type="ORF">GCM10011365_18980</name>
</gene>
<dbReference type="EMBL" id="BMEO01000008">
    <property type="protein sequence ID" value="GGF97774.1"/>
    <property type="molecule type" value="Genomic_DNA"/>
</dbReference>
<keyword evidence="4" id="KW-0479">Metal-binding</keyword>
<dbReference type="InterPro" id="IPR029055">
    <property type="entry name" value="Ntn_hydrolases_N"/>
</dbReference>
<dbReference type="Pfam" id="PF01804">
    <property type="entry name" value="Penicil_amidase"/>
    <property type="match status" value="1"/>
</dbReference>
<comment type="similarity">
    <text evidence="1">Belongs to the peptidase S45 family.</text>
</comment>
<dbReference type="AlphaFoldDB" id="A0A917CU71"/>
<feature type="active site" description="Nucleophile" evidence="3">
    <location>
        <position position="285"/>
    </location>
</feature>
<sequence length="959" mass="104756">MKPFTLKSMVACLALTASVALAATDKAGTTTVMTNKGLSAPAKVYYNATQIPSVTAETEVDAAFVLGYIQAGDRFYQMDYTRKIAQGRLAELVGEAALSNDIQFRTIGFERWARNSMKVLSPHTKAVLKAYSDGVNAWLDSNPLPPEYQGLEIDTADRWLPIHSVAIAKVIAFQLSNDLQEIDWTIAINTFQQVGQAAGFDGTALFMEDLYRAAPPDDRVSMPDFFADNGIIGEAGAKSLVEAANDYTLNLSDSQLGLLHNIKANWESTPLIKSMKNDGETDKGSNFWAVSSEHTENGFPLIANDPHLSLDYPSVFYPAHVATEDGLNIAGVQFPGAPITAQGCNKSLCWGSTVHPVDETDFYFESIKTNSFGLPTHTVYKGQEEPLVWMFQSYFVNQIGDEVMNNKERANIGYTNGGLTFLVPRRNYGPILSLDTENAQAVSMQFTGFGATKEVESFLEMSRAANIEEFKQAVTKFDFGSQNFAVADTDGNVAYYTGAEVPLREDLQTMMQPDGVPPMFIRDGSGERMNEWMPLGEPDMNQATPYGVIPFDEMPHQINPERGYIANANNDPVGVSLDNNVLNQVRPGGGLYYISQGGYSAFRQGRLDRIMEAGIAEGKKFNLQDMKEIQANNQMMDAELIMPHIMNAVQRASAADAWPGIQQFLADPRVVQAAGYFQNWDFSTPTGLAEGYDPFDNAFALNPPSQDEVNASIAASIYAVWRSNGIRNTIDATLAGYDDAIGMTVLTENRPGNSYSINAFKHLLDAFPENQGYGASGINFFTNPQAPTREDARDYIILASLKQSLDQMAGDDYAAAFNNSMDLTDYRWGKLHRITFSHSLGAQLSVPNGMFGLATVDGLPGVARAGGYQVLDASTHGVRGNSSNGFMFSSGPARRFVGEVTPMGIMAEQVIPGGQSGNITTGANYVNQLFSWLVNDYLPLITDLNTIQAMATEEVEFTP</sequence>
<evidence type="ECO:0000256" key="4">
    <source>
        <dbReference type="PIRSR" id="PIRSR001227-2"/>
    </source>
</evidence>
<dbReference type="PANTHER" id="PTHR34218:SF4">
    <property type="entry name" value="ACYL-HOMOSERINE LACTONE ACYLASE QUIP"/>
    <property type="match status" value="1"/>
</dbReference>